<dbReference type="InterPro" id="IPR041679">
    <property type="entry name" value="DNA2/NAM7-like_C"/>
</dbReference>
<dbReference type="GeneID" id="10797640"/>
<dbReference type="InterPro" id="IPR041677">
    <property type="entry name" value="DNA2/NAM7_AAA_11"/>
</dbReference>
<keyword evidence="5" id="KW-0067">ATP-binding</keyword>
<reference evidence="7 8" key="1">
    <citation type="journal article" date="2012" name="Stand. Genomic Sci.">
        <title>Complete genome sequence of Halopiger xanaduensis type strain (SH-6(T)).</title>
        <authorList>
            <person name="Anderson I."/>
            <person name="Tindall B.J."/>
            <person name="Rohde M."/>
            <person name="Lucas S."/>
            <person name="Han J."/>
            <person name="Lapidus A."/>
            <person name="Cheng J.F."/>
            <person name="Goodwin L."/>
            <person name="Pitluck S."/>
            <person name="Peters L."/>
            <person name="Pati A."/>
            <person name="Mikhailova N."/>
            <person name="Pagani I."/>
            <person name="Teshima H."/>
            <person name="Han C."/>
            <person name="Tapia R."/>
            <person name="Land M."/>
            <person name="Woyke T."/>
            <person name="Klenk H.P."/>
            <person name="Kyrpides N."/>
            <person name="Ivanova N."/>
        </authorList>
    </citation>
    <scope>NUCLEOTIDE SEQUENCE [LARGE SCALE GENOMIC DNA]</scope>
    <source>
        <strain evidence="8">DSM 18323 / JCM 14033 / SH-6</strain>
    </source>
</reference>
<dbReference type="STRING" id="797210.Halxa_2686"/>
<keyword evidence="8" id="KW-1185">Reference proteome</keyword>
<accession>F8D319</accession>
<proteinExistence type="inferred from homology"/>
<sequence length="762" mass="83340">MSLLFESAIDGFDLSSAALCAPADGDLEPVRDDPIPVDGIVEYASHHEGLAHPEKDDWIAIPLHEPDGAALTGEYVAFTDHALHGEVFVYDGGGERESIDRDAFVRSPLAERVRFWHSDYAPAEPPAYFDSPIAERESARNPVDGDPDAFFDELESFVRAEMDAQRDENRERTGGKSAEQLRGEGVGAIPSMASLGRPDDGVYRFRIDDDDDGYGNSDDRRDRYRYVQDEFGIYEGNEVLLHPPSEEHAPDEFPIPATVDAIEGATVSLAIDWREIENRTTVGGHLNKKRRGFAATLLLNPVPYDRELEAVKRVRERDDLRALLTGGTAVTFGDTAGVKSSQQDVELNQEQELAVSCALLADQLFCIHGPPGTGKTRTLVEVVRRSVEAGDDVLVCADSNQAVDNLVAGSSTPDAADERSLHAYAQHGADEFVLRRANAGNSSNDVVGRRYAGCDGRADVVAATNSSAAALEREFDVLVLDEATQATCTASCIPLSRAEKVILAGDHKQLPPFSATEEPPESAAGLSLFEHLYADGGVYEGVGVQLRTQYRMHRDVAWFPNRRFYDRALRQGRDVDALADRPALVGYDVGGSEETVDRSTKNEAEARLVAHLVSELLEDEDDLEPSDVSVITPYTAQVDAIRGTLRRHLEHERGRAVTVDTIDSFQGSEKTAIVLSLVRSNADGEIGFLGRPLDGPRRLNVAMTRAQRYCAIVGDWYTLRSGGRGATGDGGAEFDLYDDLHSFLESTGRLREVEPEFIPVPE</sequence>
<evidence type="ECO:0000256" key="1">
    <source>
        <dbReference type="ARBA" id="ARBA00007913"/>
    </source>
</evidence>
<evidence type="ECO:0000256" key="2">
    <source>
        <dbReference type="ARBA" id="ARBA00022741"/>
    </source>
</evidence>
<dbReference type="PANTHER" id="PTHR43788">
    <property type="entry name" value="DNA2/NAM7 HELICASE FAMILY MEMBER"/>
    <property type="match status" value="1"/>
</dbReference>
<dbReference type="GO" id="GO:0005694">
    <property type="term" value="C:chromosome"/>
    <property type="evidence" value="ECO:0007669"/>
    <property type="project" value="UniProtKB-ARBA"/>
</dbReference>
<keyword evidence="3" id="KW-0378">Hydrolase</keyword>
<evidence type="ECO:0000259" key="6">
    <source>
        <dbReference type="SMART" id="SM00382"/>
    </source>
</evidence>
<dbReference type="GO" id="GO:0016787">
    <property type="term" value="F:hydrolase activity"/>
    <property type="evidence" value="ECO:0007669"/>
    <property type="project" value="UniProtKB-KW"/>
</dbReference>
<dbReference type="RefSeq" id="WP_013880193.1">
    <property type="nucleotide sequence ID" value="NC_015666.1"/>
</dbReference>
<evidence type="ECO:0000256" key="4">
    <source>
        <dbReference type="ARBA" id="ARBA00022806"/>
    </source>
</evidence>
<evidence type="ECO:0000313" key="7">
    <source>
        <dbReference type="EMBL" id="AEH37303.1"/>
    </source>
</evidence>
<dbReference type="GO" id="GO:0043139">
    <property type="term" value="F:5'-3' DNA helicase activity"/>
    <property type="evidence" value="ECO:0007669"/>
    <property type="project" value="TreeGrafter"/>
</dbReference>
<dbReference type="Pfam" id="PF13086">
    <property type="entry name" value="AAA_11"/>
    <property type="match status" value="2"/>
</dbReference>
<dbReference type="FunFam" id="3.40.50.300:FF:000326">
    <property type="entry name" value="P-loop containing nucleoside triphosphate hydrolase"/>
    <property type="match status" value="1"/>
</dbReference>
<dbReference type="InterPro" id="IPR003593">
    <property type="entry name" value="AAA+_ATPase"/>
</dbReference>
<organism evidence="7 8">
    <name type="scientific">Halopiger xanaduensis (strain DSM 18323 / JCM 14033 / SH-6)</name>
    <dbReference type="NCBI Taxonomy" id="797210"/>
    <lineage>
        <taxon>Archaea</taxon>
        <taxon>Methanobacteriati</taxon>
        <taxon>Methanobacteriota</taxon>
        <taxon>Stenosarchaea group</taxon>
        <taxon>Halobacteria</taxon>
        <taxon>Halobacteriales</taxon>
        <taxon>Natrialbaceae</taxon>
        <taxon>Halopiger</taxon>
    </lineage>
</organism>
<evidence type="ECO:0000313" key="8">
    <source>
        <dbReference type="Proteomes" id="UP000006794"/>
    </source>
</evidence>
<dbReference type="InterPro" id="IPR027417">
    <property type="entry name" value="P-loop_NTPase"/>
</dbReference>
<dbReference type="EMBL" id="CP002839">
    <property type="protein sequence ID" value="AEH37303.1"/>
    <property type="molecule type" value="Genomic_DNA"/>
</dbReference>
<dbReference type="CDD" id="cd18808">
    <property type="entry name" value="SF1_C_Upf1"/>
    <property type="match status" value="1"/>
</dbReference>
<name>F8D319_HALXS</name>
<dbReference type="KEGG" id="hxa:Halxa_2686"/>
<dbReference type="Pfam" id="PF13087">
    <property type="entry name" value="AAA_12"/>
    <property type="match status" value="1"/>
</dbReference>
<comment type="similarity">
    <text evidence="1">Belongs to the DNA2/NAM7 helicase family.</text>
</comment>
<dbReference type="PANTHER" id="PTHR43788:SF8">
    <property type="entry name" value="DNA-BINDING PROTEIN SMUBP-2"/>
    <property type="match status" value="1"/>
</dbReference>
<dbReference type="InterPro" id="IPR047187">
    <property type="entry name" value="SF1_C_Upf1"/>
</dbReference>
<evidence type="ECO:0000256" key="5">
    <source>
        <dbReference type="ARBA" id="ARBA00022840"/>
    </source>
</evidence>
<dbReference type="Proteomes" id="UP000006794">
    <property type="component" value="Chromosome"/>
</dbReference>
<keyword evidence="2" id="KW-0547">Nucleotide-binding</keyword>
<evidence type="ECO:0000256" key="3">
    <source>
        <dbReference type="ARBA" id="ARBA00022801"/>
    </source>
</evidence>
<dbReference type="AlphaFoldDB" id="F8D319"/>
<dbReference type="HOGENOM" id="CLU_370740_0_0_2"/>
<dbReference type="OrthoDB" id="45637at2157"/>
<dbReference type="InterPro" id="IPR050534">
    <property type="entry name" value="Coronavir_polyprotein_1ab"/>
</dbReference>
<dbReference type="GO" id="GO:0005524">
    <property type="term" value="F:ATP binding"/>
    <property type="evidence" value="ECO:0007669"/>
    <property type="project" value="UniProtKB-KW"/>
</dbReference>
<keyword evidence="4" id="KW-0347">Helicase</keyword>
<dbReference type="Gene3D" id="3.40.50.300">
    <property type="entry name" value="P-loop containing nucleotide triphosphate hydrolases"/>
    <property type="match status" value="3"/>
</dbReference>
<dbReference type="SMART" id="SM00382">
    <property type="entry name" value="AAA"/>
    <property type="match status" value="1"/>
</dbReference>
<dbReference type="eggNOG" id="arCOG00796">
    <property type="taxonomic scope" value="Archaea"/>
</dbReference>
<dbReference type="SUPFAM" id="SSF52540">
    <property type="entry name" value="P-loop containing nucleoside triphosphate hydrolases"/>
    <property type="match status" value="1"/>
</dbReference>
<dbReference type="Gene3D" id="2.40.30.270">
    <property type="match status" value="1"/>
</dbReference>
<feature type="domain" description="AAA+ ATPase" evidence="6">
    <location>
        <begin position="361"/>
        <end position="655"/>
    </location>
</feature>
<gene>
    <name evidence="7" type="ordered locus">Halxa_2686</name>
</gene>
<protein>
    <submittedName>
        <fullName evidence="7">AAA ATPase</fullName>
    </submittedName>
</protein>